<dbReference type="EMBL" id="KN838642">
    <property type="protein sequence ID" value="KIJ99669.1"/>
    <property type="molecule type" value="Genomic_DNA"/>
</dbReference>
<dbReference type="AlphaFoldDB" id="A0A0C9WP58"/>
<reference evidence="1 2" key="1">
    <citation type="submission" date="2014-04" db="EMBL/GenBank/DDBJ databases">
        <authorList>
            <consortium name="DOE Joint Genome Institute"/>
            <person name="Kuo A."/>
            <person name="Kohler A."/>
            <person name="Nagy L.G."/>
            <person name="Floudas D."/>
            <person name="Copeland A."/>
            <person name="Barry K.W."/>
            <person name="Cichocki N."/>
            <person name="Veneault-Fourrey C."/>
            <person name="LaButti K."/>
            <person name="Lindquist E.A."/>
            <person name="Lipzen A."/>
            <person name="Lundell T."/>
            <person name="Morin E."/>
            <person name="Murat C."/>
            <person name="Sun H."/>
            <person name="Tunlid A."/>
            <person name="Henrissat B."/>
            <person name="Grigoriev I.V."/>
            <person name="Hibbett D.S."/>
            <person name="Martin F."/>
            <person name="Nordberg H.P."/>
            <person name="Cantor M.N."/>
            <person name="Hua S.X."/>
        </authorList>
    </citation>
    <scope>NUCLEOTIDE SEQUENCE [LARGE SCALE GENOMIC DNA]</scope>
    <source>
        <strain evidence="1 2">LaAM-08-1</strain>
    </source>
</reference>
<protein>
    <submittedName>
        <fullName evidence="1">Uncharacterized protein</fullName>
    </submittedName>
</protein>
<accession>A0A0C9WP58</accession>
<organism evidence="1 2">
    <name type="scientific">Laccaria amethystina LaAM-08-1</name>
    <dbReference type="NCBI Taxonomy" id="1095629"/>
    <lineage>
        <taxon>Eukaryota</taxon>
        <taxon>Fungi</taxon>
        <taxon>Dikarya</taxon>
        <taxon>Basidiomycota</taxon>
        <taxon>Agaricomycotina</taxon>
        <taxon>Agaricomycetes</taxon>
        <taxon>Agaricomycetidae</taxon>
        <taxon>Agaricales</taxon>
        <taxon>Agaricineae</taxon>
        <taxon>Hydnangiaceae</taxon>
        <taxon>Laccaria</taxon>
    </lineage>
</organism>
<dbReference type="OrthoDB" id="10548370at2759"/>
<reference evidence="2" key="2">
    <citation type="submission" date="2015-01" db="EMBL/GenBank/DDBJ databases">
        <title>Evolutionary Origins and Diversification of the Mycorrhizal Mutualists.</title>
        <authorList>
            <consortium name="DOE Joint Genome Institute"/>
            <consortium name="Mycorrhizal Genomics Consortium"/>
            <person name="Kohler A."/>
            <person name="Kuo A."/>
            <person name="Nagy L.G."/>
            <person name="Floudas D."/>
            <person name="Copeland A."/>
            <person name="Barry K.W."/>
            <person name="Cichocki N."/>
            <person name="Veneault-Fourrey C."/>
            <person name="LaButti K."/>
            <person name="Lindquist E.A."/>
            <person name="Lipzen A."/>
            <person name="Lundell T."/>
            <person name="Morin E."/>
            <person name="Murat C."/>
            <person name="Riley R."/>
            <person name="Ohm R."/>
            <person name="Sun H."/>
            <person name="Tunlid A."/>
            <person name="Henrissat B."/>
            <person name="Grigoriev I.V."/>
            <person name="Hibbett D.S."/>
            <person name="Martin F."/>
        </authorList>
    </citation>
    <scope>NUCLEOTIDE SEQUENCE [LARGE SCALE GENOMIC DNA]</scope>
    <source>
        <strain evidence="2">LaAM-08-1</strain>
    </source>
</reference>
<sequence>MSVLLQYPNTSKFVTLPSSLIGATPTIIQHHIECHPPTFPSDASWDILYPVPESLIITFTRPPLAERSYLRKAALVQTRKELVERQTTFEERLKVLEEKIREVDAVKVSQKAAETAFEKQLKLLGEEMRTFGAVKLSQKVILRREVDRQIHVLKFETYTRLLQVLNDDLMSRLSADRKVQMKKYDLDYLTSILEGIYPRGPLEQSPHDRLLCLIGRPIFPTFQNPTKRMKLSREALDTMPEDRVQLAVQLYHVIHKLRDGDSQRFKTTWNQLQHPRPSIRVAMLALIALTDSNIPFDFDTSTANDLIKAEAEKDTGIPQSSLFGKKDDPALAELLEYL</sequence>
<keyword evidence="2" id="KW-1185">Reference proteome</keyword>
<evidence type="ECO:0000313" key="1">
    <source>
        <dbReference type="EMBL" id="KIJ99669.1"/>
    </source>
</evidence>
<dbReference type="HOGENOM" id="CLU_821505_0_0_1"/>
<gene>
    <name evidence="1" type="ORF">K443DRAFT_679784</name>
</gene>
<dbReference type="Proteomes" id="UP000054477">
    <property type="component" value="Unassembled WGS sequence"/>
</dbReference>
<evidence type="ECO:0000313" key="2">
    <source>
        <dbReference type="Proteomes" id="UP000054477"/>
    </source>
</evidence>
<name>A0A0C9WP58_9AGAR</name>
<proteinExistence type="predicted"/>